<dbReference type="AlphaFoldDB" id="A0A6C0B6E1"/>
<organism evidence="2">
    <name type="scientific">viral metagenome</name>
    <dbReference type="NCBI Taxonomy" id="1070528"/>
    <lineage>
        <taxon>unclassified sequences</taxon>
        <taxon>metagenomes</taxon>
        <taxon>organismal metagenomes</taxon>
    </lineage>
</organism>
<evidence type="ECO:0000313" key="2">
    <source>
        <dbReference type="EMBL" id="QHS87241.1"/>
    </source>
</evidence>
<proteinExistence type="predicted"/>
<accession>A0A6C0B6E1</accession>
<dbReference type="EMBL" id="MN739079">
    <property type="protein sequence ID" value="QHS87241.1"/>
    <property type="molecule type" value="Genomic_DNA"/>
</dbReference>
<sequence>MTSSLSPADFASGAPAAGGRRRRHSRRGGEEMVAGRRRRHSRRGGEELMGGRRRRGGDVAPPPAEITQAAGELVTAGAPATLEGGRKRATKAKRVAKALLKLSKKLGGRRRRHH</sequence>
<name>A0A6C0B6E1_9ZZZZ</name>
<evidence type="ECO:0000256" key="1">
    <source>
        <dbReference type="SAM" id="MobiDB-lite"/>
    </source>
</evidence>
<protein>
    <submittedName>
        <fullName evidence="2">Uncharacterized protein</fullName>
    </submittedName>
</protein>
<reference evidence="2" key="1">
    <citation type="journal article" date="2020" name="Nature">
        <title>Giant virus diversity and host interactions through global metagenomics.</title>
        <authorList>
            <person name="Schulz F."/>
            <person name="Roux S."/>
            <person name="Paez-Espino D."/>
            <person name="Jungbluth S."/>
            <person name="Walsh D.A."/>
            <person name="Denef V.J."/>
            <person name="McMahon K.D."/>
            <person name="Konstantinidis K.T."/>
            <person name="Eloe-Fadrosh E.A."/>
            <person name="Kyrpides N.C."/>
            <person name="Woyke T."/>
        </authorList>
    </citation>
    <scope>NUCLEOTIDE SEQUENCE</scope>
    <source>
        <strain evidence="2">GVMAG-M-3300009684-20</strain>
    </source>
</reference>
<feature type="region of interest" description="Disordered" evidence="1">
    <location>
        <begin position="1"/>
        <end position="64"/>
    </location>
</feature>